<dbReference type="InterPro" id="IPR034641">
    <property type="entry name" value="RGL11"/>
</dbReference>
<reference evidence="3 4" key="1">
    <citation type="submission" date="2018-03" db="EMBL/GenBank/DDBJ databases">
        <title>Genomic Encyclopedia of Type Strains, Phase III (KMG-III): the genomes of soil and plant-associated and newly described type strains.</title>
        <authorList>
            <person name="Whitman W."/>
        </authorList>
    </citation>
    <scope>NUCLEOTIDE SEQUENCE [LARGE SCALE GENOMIC DNA]</scope>
    <source>
        <strain evidence="3 4">CGMCC 4.7097</strain>
    </source>
</reference>
<evidence type="ECO:0000259" key="2">
    <source>
        <dbReference type="Pfam" id="PF18370"/>
    </source>
</evidence>
<dbReference type="PANTHER" id="PTHR43118">
    <property type="entry name" value="RHAMNOGALACTURONAN LYASE (EUROFUNG)"/>
    <property type="match status" value="1"/>
</dbReference>
<sequence length="114" mass="11986">MHRSTLIRALLVVTSSVLVAGAVAYPAAGAAPDVPQAERLDRGLISVHTRNGNFVNWRLLTGDARGTAFNVYRDGLKVTSSPITRTNFQDHGALASAVYTVRPVVSGVEQAGAA</sequence>
<feature type="domain" description="Rhamnogalacturonan I lyase beta-sheet" evidence="2">
    <location>
        <begin position="36"/>
        <end position="111"/>
    </location>
</feature>
<dbReference type="Proteomes" id="UP000241118">
    <property type="component" value="Unassembled WGS sequence"/>
</dbReference>
<dbReference type="InterPro" id="IPR041624">
    <property type="entry name" value="RGI_lyase"/>
</dbReference>
<dbReference type="PANTHER" id="PTHR43118:SF1">
    <property type="entry name" value="RHAMNOGALACTURONAN LYASE (EUROFUNG)"/>
    <property type="match status" value="1"/>
</dbReference>
<protein>
    <recommendedName>
        <fullName evidence="2">Rhamnogalacturonan I lyase beta-sheet domain-containing protein</fullName>
    </recommendedName>
</protein>
<evidence type="ECO:0000313" key="3">
    <source>
        <dbReference type="EMBL" id="PSL57076.1"/>
    </source>
</evidence>
<proteinExistence type="predicted"/>
<dbReference type="Pfam" id="PF18370">
    <property type="entry name" value="RGI_lyase"/>
    <property type="match status" value="1"/>
</dbReference>
<dbReference type="EMBL" id="PYAX01000002">
    <property type="protein sequence ID" value="PSL57076.1"/>
    <property type="molecule type" value="Genomic_DNA"/>
</dbReference>
<name>A0A2P8IF30_SACCR</name>
<evidence type="ECO:0000313" key="4">
    <source>
        <dbReference type="Proteomes" id="UP000241118"/>
    </source>
</evidence>
<evidence type="ECO:0000256" key="1">
    <source>
        <dbReference type="SAM" id="SignalP"/>
    </source>
</evidence>
<dbReference type="Gene3D" id="2.60.40.10">
    <property type="entry name" value="Immunoglobulins"/>
    <property type="match status" value="1"/>
</dbReference>
<comment type="caution">
    <text evidence="3">The sequence shown here is derived from an EMBL/GenBank/DDBJ whole genome shotgun (WGS) entry which is preliminary data.</text>
</comment>
<organism evidence="3 4">
    <name type="scientific">Saccharothrix carnea</name>
    <dbReference type="NCBI Taxonomy" id="1280637"/>
    <lineage>
        <taxon>Bacteria</taxon>
        <taxon>Bacillati</taxon>
        <taxon>Actinomycetota</taxon>
        <taxon>Actinomycetes</taxon>
        <taxon>Pseudonocardiales</taxon>
        <taxon>Pseudonocardiaceae</taxon>
        <taxon>Saccharothrix</taxon>
    </lineage>
</organism>
<accession>A0A2P8IF30</accession>
<dbReference type="InterPro" id="IPR013783">
    <property type="entry name" value="Ig-like_fold"/>
</dbReference>
<keyword evidence="4" id="KW-1185">Reference proteome</keyword>
<dbReference type="GO" id="GO:0005975">
    <property type="term" value="P:carbohydrate metabolic process"/>
    <property type="evidence" value="ECO:0007669"/>
    <property type="project" value="UniProtKB-ARBA"/>
</dbReference>
<feature type="signal peptide" evidence="1">
    <location>
        <begin position="1"/>
        <end position="24"/>
    </location>
</feature>
<gene>
    <name evidence="3" type="ORF">B0I31_10253</name>
</gene>
<keyword evidence="1" id="KW-0732">Signal</keyword>
<feature type="chain" id="PRO_5039442109" description="Rhamnogalacturonan I lyase beta-sheet domain-containing protein" evidence="1">
    <location>
        <begin position="25"/>
        <end position="114"/>
    </location>
</feature>
<dbReference type="AlphaFoldDB" id="A0A2P8IF30"/>